<evidence type="ECO:0000313" key="7">
    <source>
        <dbReference type="EMBL" id="OGK19553.1"/>
    </source>
</evidence>
<dbReference type="AlphaFoldDB" id="A0A1F7GKT8"/>
<dbReference type="GO" id="GO:0016020">
    <property type="term" value="C:membrane"/>
    <property type="evidence" value="ECO:0007669"/>
    <property type="project" value="UniProtKB-SubCell"/>
</dbReference>
<evidence type="ECO:0000313" key="8">
    <source>
        <dbReference type="Proteomes" id="UP000176850"/>
    </source>
</evidence>
<accession>A0A1F7GKT8</accession>
<feature type="transmembrane region" description="Helical" evidence="5">
    <location>
        <begin position="100"/>
        <end position="120"/>
    </location>
</feature>
<feature type="domain" description="O-antigen ligase-related" evidence="6">
    <location>
        <begin position="251"/>
        <end position="375"/>
    </location>
</feature>
<evidence type="ECO:0000256" key="2">
    <source>
        <dbReference type="ARBA" id="ARBA00022692"/>
    </source>
</evidence>
<sequence length="439" mass="49532">MASRINSILVFLLLLFLPTQLGKHFFMDFSFINGVRIDYLAPTFYLVDILALLLIAFNWKVIWRKIVKLLNCYIATSLNCLIGLLLLVGINVIGAKEPMMGLYVVGRLVEMYALFVVFSGRSRNEFGMTKGSFGMTVLVPLFIGSVVELFLSLSQLITQHSLQGIFYFLGERAFSVSTPGIATISMFGNQVLRAYGTFSHPNSMGGFYLLLYVFVLFTPRFFSLDFARDQNDKEVGSRNKFGMTTLLRFGILVISSCLILISFSKVAIVCFVLVNAYSSLKELKLDCRFCKFARVFILGVVSLIFLSGQSDILSWDKRVLLIKQSFELIAQHPLFGVGLGNSLYYQSGLLSKLPYSFIQPVHNIFLLFVTEVGIVITGAIVYRMWRSRNKFGMTSMRIVLLVIVITGFFDHYWLTLIQNQILIGVILGMCMRYPETSSG</sequence>
<dbReference type="PANTHER" id="PTHR37422">
    <property type="entry name" value="TEICHURONIC ACID BIOSYNTHESIS PROTEIN TUAE"/>
    <property type="match status" value="1"/>
</dbReference>
<evidence type="ECO:0000256" key="5">
    <source>
        <dbReference type="SAM" id="Phobius"/>
    </source>
</evidence>
<evidence type="ECO:0000256" key="1">
    <source>
        <dbReference type="ARBA" id="ARBA00004141"/>
    </source>
</evidence>
<dbReference type="InterPro" id="IPR051533">
    <property type="entry name" value="WaaL-like"/>
</dbReference>
<keyword evidence="4 5" id="KW-0472">Membrane</keyword>
<comment type="caution">
    <text evidence="7">The sequence shown here is derived from an EMBL/GenBank/DDBJ whole genome shotgun (WGS) entry which is preliminary data.</text>
</comment>
<feature type="transmembrane region" description="Helical" evidence="5">
    <location>
        <begin position="204"/>
        <end position="222"/>
    </location>
</feature>
<evidence type="ECO:0000256" key="4">
    <source>
        <dbReference type="ARBA" id="ARBA00023136"/>
    </source>
</evidence>
<feature type="transmembrane region" description="Helical" evidence="5">
    <location>
        <begin position="132"/>
        <end position="153"/>
    </location>
</feature>
<feature type="transmembrane region" description="Helical" evidence="5">
    <location>
        <begin position="397"/>
        <end position="414"/>
    </location>
</feature>
<dbReference type="Pfam" id="PF04932">
    <property type="entry name" value="Wzy_C"/>
    <property type="match status" value="1"/>
</dbReference>
<keyword evidence="2 5" id="KW-0812">Transmembrane</keyword>
<feature type="transmembrane region" description="Helical" evidence="5">
    <location>
        <begin position="38"/>
        <end position="57"/>
    </location>
</feature>
<feature type="transmembrane region" description="Helical" evidence="5">
    <location>
        <begin position="173"/>
        <end position="192"/>
    </location>
</feature>
<feature type="transmembrane region" description="Helical" evidence="5">
    <location>
        <begin position="289"/>
        <end position="308"/>
    </location>
</feature>
<dbReference type="Proteomes" id="UP000176850">
    <property type="component" value="Unassembled WGS sequence"/>
</dbReference>
<gene>
    <name evidence="7" type="ORF">A2799_00240</name>
</gene>
<dbReference type="EMBL" id="MFZH01000009">
    <property type="protein sequence ID" value="OGK19553.1"/>
    <property type="molecule type" value="Genomic_DNA"/>
</dbReference>
<feature type="transmembrane region" description="Helical" evidence="5">
    <location>
        <begin position="364"/>
        <end position="385"/>
    </location>
</feature>
<feature type="transmembrane region" description="Helical" evidence="5">
    <location>
        <begin position="249"/>
        <end position="277"/>
    </location>
</feature>
<keyword evidence="3 5" id="KW-1133">Transmembrane helix</keyword>
<evidence type="ECO:0000256" key="3">
    <source>
        <dbReference type="ARBA" id="ARBA00022989"/>
    </source>
</evidence>
<protein>
    <recommendedName>
        <fullName evidence="6">O-antigen ligase-related domain-containing protein</fullName>
    </recommendedName>
</protein>
<proteinExistence type="predicted"/>
<dbReference type="PANTHER" id="PTHR37422:SF13">
    <property type="entry name" value="LIPOPOLYSACCHARIDE BIOSYNTHESIS PROTEIN PA4999-RELATED"/>
    <property type="match status" value="1"/>
</dbReference>
<name>A0A1F7GKT8_9BACT</name>
<feature type="transmembrane region" description="Helical" evidence="5">
    <location>
        <begin position="69"/>
        <end position="94"/>
    </location>
</feature>
<evidence type="ECO:0000259" key="6">
    <source>
        <dbReference type="Pfam" id="PF04932"/>
    </source>
</evidence>
<comment type="subcellular location">
    <subcellularLocation>
        <location evidence="1">Membrane</location>
        <topology evidence="1">Multi-pass membrane protein</topology>
    </subcellularLocation>
</comment>
<organism evidence="7 8">
    <name type="scientific">Candidatus Roizmanbacteria bacterium RIFCSPHIGHO2_01_FULL_39_24</name>
    <dbReference type="NCBI Taxonomy" id="1802032"/>
    <lineage>
        <taxon>Bacteria</taxon>
        <taxon>Candidatus Roizmaniibacteriota</taxon>
    </lineage>
</organism>
<dbReference type="InterPro" id="IPR007016">
    <property type="entry name" value="O-antigen_ligase-rel_domated"/>
</dbReference>
<reference evidence="7 8" key="1">
    <citation type="journal article" date="2016" name="Nat. Commun.">
        <title>Thousands of microbial genomes shed light on interconnected biogeochemical processes in an aquifer system.</title>
        <authorList>
            <person name="Anantharaman K."/>
            <person name="Brown C.T."/>
            <person name="Hug L.A."/>
            <person name="Sharon I."/>
            <person name="Castelle C.J."/>
            <person name="Probst A.J."/>
            <person name="Thomas B.C."/>
            <person name="Singh A."/>
            <person name="Wilkins M.J."/>
            <person name="Karaoz U."/>
            <person name="Brodie E.L."/>
            <person name="Williams K.H."/>
            <person name="Hubbard S.S."/>
            <person name="Banfield J.F."/>
        </authorList>
    </citation>
    <scope>NUCLEOTIDE SEQUENCE [LARGE SCALE GENOMIC DNA]</scope>
</reference>